<dbReference type="InterPro" id="IPR001453">
    <property type="entry name" value="MoaB/Mog_dom"/>
</dbReference>
<evidence type="ECO:0000313" key="4">
    <source>
        <dbReference type="EMBL" id="PXV65720.1"/>
    </source>
</evidence>
<protein>
    <submittedName>
        <fullName evidence="4">Putative molybdopterin binding protein</fullName>
    </submittedName>
</protein>
<organism evidence="4 5">
    <name type="scientific">Sinimarinibacterium flocculans</name>
    <dbReference type="NCBI Taxonomy" id="985250"/>
    <lineage>
        <taxon>Bacteria</taxon>
        <taxon>Pseudomonadati</taxon>
        <taxon>Pseudomonadota</taxon>
        <taxon>Gammaproteobacteria</taxon>
        <taxon>Nevskiales</taxon>
        <taxon>Nevskiaceae</taxon>
        <taxon>Sinimarinibacterium</taxon>
    </lineage>
</organism>
<evidence type="ECO:0000256" key="2">
    <source>
        <dbReference type="ARBA" id="ARBA00023150"/>
    </source>
</evidence>
<dbReference type="Proteomes" id="UP000248330">
    <property type="component" value="Unassembled WGS sequence"/>
</dbReference>
<comment type="caution">
    <text evidence="4">The sequence shown here is derived from an EMBL/GenBank/DDBJ whole genome shotgun (WGS) entry which is preliminary data.</text>
</comment>
<dbReference type="InterPro" id="IPR036425">
    <property type="entry name" value="MoaB/Mog-like_dom_sf"/>
</dbReference>
<dbReference type="Pfam" id="PF00994">
    <property type="entry name" value="MoCF_biosynth"/>
    <property type="match status" value="1"/>
</dbReference>
<sequence>MIDQNTCLLTATTPAEIPTPGSYDARGMLSDQHGRVKRKLRLSRLAVAHDITHIRLTGGEPQGTDCVLTVGGTGPRDCAVDMVERLITTPLPGFMETACAFGQARTPYAMLPRGAAGLSSGSFIATFPGSRRGAEETLAAVLPGLVHLLDVCRTSRPHEGGYT</sequence>
<evidence type="ECO:0000313" key="5">
    <source>
        <dbReference type="Proteomes" id="UP000248330"/>
    </source>
</evidence>
<comment type="pathway">
    <text evidence="1">Cofactor biosynthesis; molybdopterin biosynthesis.</text>
</comment>
<dbReference type="GO" id="GO:0006777">
    <property type="term" value="P:Mo-molybdopterin cofactor biosynthetic process"/>
    <property type="evidence" value="ECO:0007669"/>
    <property type="project" value="UniProtKB-KW"/>
</dbReference>
<keyword evidence="5" id="KW-1185">Reference proteome</keyword>
<dbReference type="AlphaFoldDB" id="A0A318E8U9"/>
<dbReference type="OrthoDB" id="9794429at2"/>
<keyword evidence="2" id="KW-0501">Molybdenum cofactor biosynthesis</keyword>
<dbReference type="PANTHER" id="PTHR43764:SF1">
    <property type="entry name" value="MOLYBDOPTERIN MOLYBDOTRANSFERASE"/>
    <property type="match status" value="1"/>
</dbReference>
<proteinExistence type="predicted"/>
<feature type="domain" description="MoaB/Mog" evidence="3">
    <location>
        <begin position="62"/>
        <end position="144"/>
    </location>
</feature>
<reference evidence="4 5" key="1">
    <citation type="submission" date="2018-04" db="EMBL/GenBank/DDBJ databases">
        <title>Genomic Encyclopedia of Type Strains, Phase IV (KMG-IV): sequencing the most valuable type-strain genomes for metagenomic binning, comparative biology and taxonomic classification.</title>
        <authorList>
            <person name="Goeker M."/>
        </authorList>
    </citation>
    <scope>NUCLEOTIDE SEQUENCE [LARGE SCALE GENOMIC DNA]</scope>
    <source>
        <strain evidence="4 5">DSM 104150</strain>
    </source>
</reference>
<evidence type="ECO:0000259" key="3">
    <source>
        <dbReference type="Pfam" id="PF00994"/>
    </source>
</evidence>
<dbReference type="InterPro" id="IPR051920">
    <property type="entry name" value="MPT_Adenylyltrnsfr/MoaC-Rel"/>
</dbReference>
<gene>
    <name evidence="4" type="ORF">C8D93_10999</name>
</gene>
<dbReference type="RefSeq" id="WP_110266106.1">
    <property type="nucleotide sequence ID" value="NZ_CAWNXA010000009.1"/>
</dbReference>
<dbReference type="SUPFAM" id="SSF53218">
    <property type="entry name" value="Molybdenum cofactor biosynthesis proteins"/>
    <property type="match status" value="1"/>
</dbReference>
<dbReference type="EMBL" id="QICN01000009">
    <property type="protein sequence ID" value="PXV65720.1"/>
    <property type="molecule type" value="Genomic_DNA"/>
</dbReference>
<dbReference type="Gene3D" id="3.40.980.10">
    <property type="entry name" value="MoaB/Mog-like domain"/>
    <property type="match status" value="1"/>
</dbReference>
<name>A0A318E8U9_9GAMM</name>
<accession>A0A318E8U9</accession>
<evidence type="ECO:0000256" key="1">
    <source>
        <dbReference type="ARBA" id="ARBA00005046"/>
    </source>
</evidence>
<dbReference type="PANTHER" id="PTHR43764">
    <property type="entry name" value="MOLYBDENUM COFACTOR BIOSYNTHESIS"/>
    <property type="match status" value="1"/>
</dbReference>